<dbReference type="Proteomes" id="UP000198397">
    <property type="component" value="Unassembled WGS sequence"/>
</dbReference>
<dbReference type="InterPro" id="IPR001789">
    <property type="entry name" value="Sig_transdc_resp-reg_receiver"/>
</dbReference>
<dbReference type="RefSeq" id="WP_143420438.1">
    <property type="nucleotide sequence ID" value="NZ_FZNQ01000022.1"/>
</dbReference>
<dbReference type="PROSITE" id="PS50110">
    <property type="entry name" value="RESPONSE_REGULATORY"/>
    <property type="match status" value="1"/>
</dbReference>
<reference evidence="4 5" key="1">
    <citation type="submission" date="2017-06" db="EMBL/GenBank/DDBJ databases">
        <authorList>
            <person name="Kim H.J."/>
            <person name="Triplett B.A."/>
        </authorList>
    </citation>
    <scope>NUCLEOTIDE SEQUENCE [LARGE SCALE GENOMIC DNA]</scope>
    <source>
        <strain evidence="4 5">DSM 8800</strain>
    </source>
</reference>
<proteinExistence type="predicted"/>
<feature type="modified residue" description="4-aspartylphosphate" evidence="2">
    <location>
        <position position="57"/>
    </location>
</feature>
<dbReference type="OrthoDB" id="8127at2157"/>
<dbReference type="PANTHER" id="PTHR44591">
    <property type="entry name" value="STRESS RESPONSE REGULATOR PROTEIN 1"/>
    <property type="match status" value="1"/>
</dbReference>
<dbReference type="InterPro" id="IPR050595">
    <property type="entry name" value="Bact_response_regulator"/>
</dbReference>
<dbReference type="PANTHER" id="PTHR44591:SF3">
    <property type="entry name" value="RESPONSE REGULATORY DOMAIN-CONTAINING PROTEIN"/>
    <property type="match status" value="1"/>
</dbReference>
<dbReference type="EMBL" id="FZNQ01000022">
    <property type="protein sequence ID" value="SNR61559.1"/>
    <property type="molecule type" value="Genomic_DNA"/>
</dbReference>
<evidence type="ECO:0000313" key="4">
    <source>
        <dbReference type="EMBL" id="SNR61559.1"/>
    </source>
</evidence>
<evidence type="ECO:0000259" key="3">
    <source>
        <dbReference type="PROSITE" id="PS50110"/>
    </source>
</evidence>
<dbReference type="SUPFAM" id="SSF52172">
    <property type="entry name" value="CheY-like"/>
    <property type="match status" value="1"/>
</dbReference>
<evidence type="ECO:0000256" key="2">
    <source>
        <dbReference type="PROSITE-ProRule" id="PRU00169"/>
    </source>
</evidence>
<dbReference type="InterPro" id="IPR011006">
    <property type="entry name" value="CheY-like_superfamily"/>
</dbReference>
<dbReference type="CDD" id="cd00156">
    <property type="entry name" value="REC"/>
    <property type="match status" value="1"/>
</dbReference>
<feature type="non-terminal residue" evidence="4">
    <location>
        <position position="146"/>
    </location>
</feature>
<feature type="domain" description="Response regulatory" evidence="3">
    <location>
        <begin position="6"/>
        <end position="122"/>
    </location>
</feature>
<evidence type="ECO:0000256" key="1">
    <source>
        <dbReference type="ARBA" id="ARBA00022553"/>
    </source>
</evidence>
<sequence length="146" mass="16406">MTQSIRVLHVDDDSSIADLTAAFLQREDDRFTVETATNADKGLGIIRNHPPDCVVSDYEMPGLNGIEFLQAVREQYPDLPFILYTGKGSETVASDAIAADVTDYLQKSSGSEQYELLANRIRNAVHARREAERADRQEQLMRLTEF</sequence>
<dbReference type="AlphaFoldDB" id="A0A238XU74"/>
<accession>A0A238XU74</accession>
<name>A0A238XU74_HALVU</name>
<dbReference type="Gene3D" id="3.40.50.2300">
    <property type="match status" value="1"/>
</dbReference>
<keyword evidence="1 2" id="KW-0597">Phosphoprotein</keyword>
<evidence type="ECO:0000313" key="5">
    <source>
        <dbReference type="Proteomes" id="UP000198397"/>
    </source>
</evidence>
<protein>
    <submittedName>
        <fullName evidence="4">Response regulator receiver domain-containing protein</fullName>
    </submittedName>
</protein>
<keyword evidence="5" id="KW-1185">Reference proteome</keyword>
<gene>
    <name evidence="4" type="ORF">SAMN06264855_1221</name>
</gene>
<dbReference type="GO" id="GO:0000160">
    <property type="term" value="P:phosphorelay signal transduction system"/>
    <property type="evidence" value="ECO:0007669"/>
    <property type="project" value="InterPro"/>
</dbReference>
<dbReference type="SMART" id="SM00448">
    <property type="entry name" value="REC"/>
    <property type="match status" value="1"/>
</dbReference>
<dbReference type="Pfam" id="PF00072">
    <property type="entry name" value="Response_reg"/>
    <property type="match status" value="1"/>
</dbReference>
<organism evidence="4 5">
    <name type="scientific">Halorubrum vacuolatum</name>
    <name type="common">Natronobacterium vacuolatum</name>
    <dbReference type="NCBI Taxonomy" id="63740"/>
    <lineage>
        <taxon>Archaea</taxon>
        <taxon>Methanobacteriati</taxon>
        <taxon>Methanobacteriota</taxon>
        <taxon>Stenosarchaea group</taxon>
        <taxon>Halobacteria</taxon>
        <taxon>Halobacteriales</taxon>
        <taxon>Haloferacaceae</taxon>
        <taxon>Halorubrum</taxon>
    </lineage>
</organism>